<dbReference type="Proteomes" id="UP000246991">
    <property type="component" value="Unassembled WGS sequence"/>
</dbReference>
<name>A0A317SGI3_9PEZI</name>
<evidence type="ECO:0000313" key="1">
    <source>
        <dbReference type="EMBL" id="PWW72526.1"/>
    </source>
</evidence>
<proteinExistence type="predicted"/>
<keyword evidence="2" id="KW-1185">Reference proteome</keyword>
<gene>
    <name evidence="1" type="ORF">C7212DRAFT_359975</name>
</gene>
<protein>
    <submittedName>
        <fullName evidence="1">Uncharacterized protein</fullName>
    </submittedName>
</protein>
<sequence length="121" mass="13361">MRSEHDGMGGNRRTRVACLIAGWVTDTRTDLCGTLGHWEFSAFATEQIIRLSVCIPVTSTEAINWFGLVGTFLPVSILFVRVCYCGAVSLAPLCSMIAISRECDFRDLQNRNKNGPLFDTA</sequence>
<organism evidence="1 2">
    <name type="scientific">Tuber magnatum</name>
    <name type="common">white Piedmont truffle</name>
    <dbReference type="NCBI Taxonomy" id="42249"/>
    <lineage>
        <taxon>Eukaryota</taxon>
        <taxon>Fungi</taxon>
        <taxon>Dikarya</taxon>
        <taxon>Ascomycota</taxon>
        <taxon>Pezizomycotina</taxon>
        <taxon>Pezizomycetes</taxon>
        <taxon>Pezizales</taxon>
        <taxon>Tuberaceae</taxon>
        <taxon>Tuber</taxon>
    </lineage>
</organism>
<evidence type="ECO:0000313" key="2">
    <source>
        <dbReference type="Proteomes" id="UP000246991"/>
    </source>
</evidence>
<dbReference type="EMBL" id="PYWC01000103">
    <property type="protein sequence ID" value="PWW72526.1"/>
    <property type="molecule type" value="Genomic_DNA"/>
</dbReference>
<comment type="caution">
    <text evidence="1">The sequence shown here is derived from an EMBL/GenBank/DDBJ whole genome shotgun (WGS) entry which is preliminary data.</text>
</comment>
<dbReference type="AlphaFoldDB" id="A0A317SGI3"/>
<reference evidence="1 2" key="1">
    <citation type="submission" date="2018-03" db="EMBL/GenBank/DDBJ databases">
        <title>Genomes of Pezizomycetes fungi and the evolution of truffles.</title>
        <authorList>
            <person name="Murat C."/>
            <person name="Payen T."/>
            <person name="Noel B."/>
            <person name="Kuo A."/>
            <person name="Martin F.M."/>
        </authorList>
    </citation>
    <scope>NUCLEOTIDE SEQUENCE [LARGE SCALE GENOMIC DNA]</scope>
    <source>
        <strain evidence="1">091103-1</strain>
    </source>
</reference>
<accession>A0A317SGI3</accession>